<evidence type="ECO:0000313" key="1">
    <source>
        <dbReference type="EMBL" id="KAI4351865.1"/>
    </source>
</evidence>
<name>A0ACB9PSX9_BAUVA</name>
<keyword evidence="2" id="KW-1185">Reference proteome</keyword>
<gene>
    <name evidence="1" type="ORF">L6164_006170</name>
</gene>
<reference evidence="1 2" key="1">
    <citation type="journal article" date="2022" name="DNA Res.">
        <title>Chromosomal-level genome assembly of the orchid tree Bauhinia variegata (Leguminosae; Cercidoideae) supports the allotetraploid origin hypothesis of Bauhinia.</title>
        <authorList>
            <person name="Zhong Y."/>
            <person name="Chen Y."/>
            <person name="Zheng D."/>
            <person name="Pang J."/>
            <person name="Liu Y."/>
            <person name="Luo S."/>
            <person name="Meng S."/>
            <person name="Qian L."/>
            <person name="Wei D."/>
            <person name="Dai S."/>
            <person name="Zhou R."/>
        </authorList>
    </citation>
    <scope>NUCLEOTIDE SEQUENCE [LARGE SCALE GENOMIC DNA]</scope>
    <source>
        <strain evidence="1">BV-YZ2020</strain>
    </source>
</reference>
<dbReference type="EMBL" id="CM039428">
    <property type="protein sequence ID" value="KAI4351865.1"/>
    <property type="molecule type" value="Genomic_DNA"/>
</dbReference>
<evidence type="ECO:0000313" key="2">
    <source>
        <dbReference type="Proteomes" id="UP000828941"/>
    </source>
</evidence>
<comment type="caution">
    <text evidence="1">The sequence shown here is derived from an EMBL/GenBank/DDBJ whole genome shotgun (WGS) entry which is preliminary data.</text>
</comment>
<accession>A0ACB9PSX9</accession>
<sequence>MAWYRRGKLAADTFRSFASKINTKTPITQLDSRVCQTGYLISATNRAKISGFSSYSSISQRFGLQGGANRNLASPFDGVAKRFYYVDRNNVRHFRPRGPQRWFQNPRIVLTVVIVGSGIFITIYFGNKETIPYTKRTHFVLLSKDMEKKLGESQFNQMKAQFKGKILPAIHPDSIRVRLISKDIIEGLQKGLRKEQVWSDMGYASELDIPHEGVGQGTLMAWSESEKLEGKWSREDEILDDKWVQKSRKKAQERGSEPATSHLESLNWEVLVVNEPIVNAVCMPGGKIIVFSGLLEHFKTDAEIATIIGHEVGHAVARHIAEGITKNLWFAIVNLILYQFVTPDIVNTMSALLLRLPFSRRMEMEADYIGLLLMASAGYDPRVAPSVYQMLDKVAGDSSSPTIRDYLSTHPSGKKRAQLLAQANVMEEAVTIYREVRAGRGVEGFL</sequence>
<dbReference type="Proteomes" id="UP000828941">
    <property type="component" value="Chromosome 3"/>
</dbReference>
<organism evidence="1 2">
    <name type="scientific">Bauhinia variegata</name>
    <name type="common">Purple orchid tree</name>
    <name type="synonym">Phanera variegata</name>
    <dbReference type="NCBI Taxonomy" id="167791"/>
    <lineage>
        <taxon>Eukaryota</taxon>
        <taxon>Viridiplantae</taxon>
        <taxon>Streptophyta</taxon>
        <taxon>Embryophyta</taxon>
        <taxon>Tracheophyta</taxon>
        <taxon>Spermatophyta</taxon>
        <taxon>Magnoliopsida</taxon>
        <taxon>eudicotyledons</taxon>
        <taxon>Gunneridae</taxon>
        <taxon>Pentapetalae</taxon>
        <taxon>rosids</taxon>
        <taxon>fabids</taxon>
        <taxon>Fabales</taxon>
        <taxon>Fabaceae</taxon>
        <taxon>Cercidoideae</taxon>
        <taxon>Cercideae</taxon>
        <taxon>Bauhiniinae</taxon>
        <taxon>Bauhinia</taxon>
    </lineage>
</organism>
<protein>
    <submittedName>
        <fullName evidence="1">Uncharacterized protein</fullName>
    </submittedName>
</protein>
<proteinExistence type="predicted"/>